<dbReference type="Gene3D" id="2.60.40.10">
    <property type="entry name" value="Immunoglobulins"/>
    <property type="match status" value="1"/>
</dbReference>
<dbReference type="CDD" id="cd00063">
    <property type="entry name" value="FN3"/>
    <property type="match status" value="1"/>
</dbReference>
<keyword evidence="1" id="KW-0326">Glycosidase</keyword>
<feature type="compositionally biased region" description="Low complexity" evidence="3">
    <location>
        <begin position="93"/>
        <end position="127"/>
    </location>
</feature>
<dbReference type="SMART" id="SM00060">
    <property type="entry name" value="FN3"/>
    <property type="match status" value="1"/>
</dbReference>
<evidence type="ECO:0000256" key="2">
    <source>
        <dbReference type="ARBA" id="ARBA00023326"/>
    </source>
</evidence>
<dbReference type="Pfam" id="PF25564">
    <property type="entry name" value="DUF7933"/>
    <property type="match status" value="2"/>
</dbReference>
<keyword evidence="4" id="KW-0812">Transmembrane</keyword>
<dbReference type="InterPro" id="IPR013783">
    <property type="entry name" value="Ig-like_fold"/>
</dbReference>
<proteinExistence type="predicted"/>
<evidence type="ECO:0000256" key="3">
    <source>
        <dbReference type="SAM" id="MobiDB-lite"/>
    </source>
</evidence>
<dbReference type="PROSITE" id="PS50853">
    <property type="entry name" value="FN3"/>
    <property type="match status" value="1"/>
</dbReference>
<dbReference type="RefSeq" id="WP_203898065.1">
    <property type="nucleotide sequence ID" value="NZ_BOPF01000004.1"/>
</dbReference>
<feature type="domain" description="Fibronectin type-III" evidence="5">
    <location>
        <begin position="772"/>
        <end position="863"/>
    </location>
</feature>
<feature type="region of interest" description="Disordered" evidence="3">
    <location>
        <begin position="10"/>
        <end position="129"/>
    </location>
</feature>
<dbReference type="GO" id="GO:0000272">
    <property type="term" value="P:polysaccharide catabolic process"/>
    <property type="evidence" value="ECO:0007669"/>
    <property type="project" value="UniProtKB-KW"/>
</dbReference>
<organism evidence="6 7">
    <name type="scientific">Virgisporangium aliadipatigenens</name>
    <dbReference type="NCBI Taxonomy" id="741659"/>
    <lineage>
        <taxon>Bacteria</taxon>
        <taxon>Bacillati</taxon>
        <taxon>Actinomycetota</taxon>
        <taxon>Actinomycetes</taxon>
        <taxon>Micromonosporales</taxon>
        <taxon>Micromonosporaceae</taxon>
        <taxon>Virgisporangium</taxon>
    </lineage>
</organism>
<keyword evidence="7" id="KW-1185">Reference proteome</keyword>
<dbReference type="EMBL" id="BOPF01000004">
    <property type="protein sequence ID" value="GIJ44489.1"/>
    <property type="molecule type" value="Genomic_DNA"/>
</dbReference>
<dbReference type="InterPro" id="IPR057693">
    <property type="entry name" value="DUF7933"/>
</dbReference>
<sequence>MVTALLTVVGVGTTPAIAEDSAKPAGSSAADEKAAEKKAEKAKKAAEKAKEKKAKESSASAEPSSPPTKKLLRTLPKQAVKKGKAGARAEATASPEPSDSVSPSASASPSPSASASPSMSVSPSPSVTIDPAEYPGLSASIDSTSVEDHQTVLLTLMLERSSMGHTVSGLGYTFTLPTDLVVAGEADSTCGGTHTAVEGEQTVSLADGEIMADTGACTIDVRIWSAKSGVYTWDDSAVSGITGGITNSVPSTTLTVTAAAPTLGARFDPNPITYQDAESTLTFDMVWTDENPDTSASGLDVTATLPTGVTVATTPSSANSCGGTLSAPSGGQTITYTGGTVDAATAQCEFNVQVTSTTPGTYSLGSGEVTFVGFAEYLGERCGAAQPGGSPSSEVCYPALEVTKLLQEISLEQGDVNLVDATSVDVTPTSDSGLLVDLASTTLDVCEVQLQASNGVNTFTVSLLKPGECTLQATQAGDSTYEPAEKTVSFMVHGTAQTITFGALADKPFSDGSVTVDATSDSQLMVTFSSATPDVCELADPTLETTGATFTFLKVGTCTIDADQAGDNTYDPADTVSQSFEITPAPQTITFDKPADVAITAGPVAISATVDSGMAVTFTVTTPTVCELEPVADGGGPTERTVALLAAGTCTIEATQPGDDDYAAAPKVTQSFVISLAAQTITFDAPADTKVDEGPVTVSATAGSGLPVTFSSSTTAVCELQPSMAAPASPSTGTVILKKLGTCTISADQAGNGTYAAAPKVTQSFQVTAGALPDPVSNVIATATETKITITWTAPTDTAGVTGYIATANPGPASCTTDSAATTTCFVGGEAGKTYTVSVVAINVSGSSTAVESNEVLALAPEPSETVPPNSIYELTTTDGNITTAAPGQDVTFYGFGFEPYSTVTISIHSAPRVLGTAIVTADGDFLKPVTIPPDLATGAHTAVAEGIDENGAARSMALAITVQASSTGTTSTSALAVTGPGVLMMILVGAGLTAAGATLVAGSRRRRSIFG</sequence>
<dbReference type="Proteomes" id="UP000619260">
    <property type="component" value="Unassembled WGS sequence"/>
</dbReference>
<keyword evidence="4" id="KW-1133">Transmembrane helix</keyword>
<keyword evidence="1" id="KW-0378">Hydrolase</keyword>
<accession>A0A8J3YFX8</accession>
<keyword evidence="2" id="KW-0624">Polysaccharide degradation</keyword>
<keyword evidence="4" id="KW-0472">Membrane</keyword>
<evidence type="ECO:0000259" key="5">
    <source>
        <dbReference type="PROSITE" id="PS50853"/>
    </source>
</evidence>
<dbReference type="InterPro" id="IPR003961">
    <property type="entry name" value="FN3_dom"/>
</dbReference>
<gene>
    <name evidence="6" type="ORF">Val02_13750</name>
</gene>
<reference evidence="6" key="1">
    <citation type="submission" date="2021-01" db="EMBL/GenBank/DDBJ databases">
        <title>Whole genome shotgun sequence of Virgisporangium aliadipatigenens NBRC 105644.</title>
        <authorList>
            <person name="Komaki H."/>
            <person name="Tamura T."/>
        </authorList>
    </citation>
    <scope>NUCLEOTIDE SEQUENCE</scope>
    <source>
        <strain evidence="6">NBRC 105644</strain>
    </source>
</reference>
<feature type="transmembrane region" description="Helical" evidence="4">
    <location>
        <begin position="982"/>
        <end position="1002"/>
    </location>
</feature>
<evidence type="ECO:0000256" key="4">
    <source>
        <dbReference type="SAM" id="Phobius"/>
    </source>
</evidence>
<feature type="compositionally biased region" description="Basic and acidic residues" evidence="3">
    <location>
        <begin position="30"/>
        <end position="56"/>
    </location>
</feature>
<comment type="caution">
    <text evidence="6">The sequence shown here is derived from an EMBL/GenBank/DDBJ whole genome shotgun (WGS) entry which is preliminary data.</text>
</comment>
<evidence type="ECO:0000313" key="6">
    <source>
        <dbReference type="EMBL" id="GIJ44489.1"/>
    </source>
</evidence>
<dbReference type="InterPro" id="IPR036116">
    <property type="entry name" value="FN3_sf"/>
</dbReference>
<name>A0A8J3YFX8_9ACTN</name>
<protein>
    <recommendedName>
        <fullName evidence="5">Fibronectin type-III domain-containing protein</fullName>
    </recommendedName>
</protein>
<dbReference type="AlphaFoldDB" id="A0A8J3YFX8"/>
<dbReference type="Pfam" id="PF00041">
    <property type="entry name" value="fn3"/>
    <property type="match status" value="1"/>
</dbReference>
<evidence type="ECO:0000313" key="7">
    <source>
        <dbReference type="Proteomes" id="UP000619260"/>
    </source>
</evidence>
<keyword evidence="2" id="KW-0119">Carbohydrate metabolism</keyword>
<dbReference type="SUPFAM" id="SSF49265">
    <property type="entry name" value="Fibronectin type III"/>
    <property type="match status" value="1"/>
</dbReference>
<dbReference type="GO" id="GO:0016798">
    <property type="term" value="F:hydrolase activity, acting on glycosyl bonds"/>
    <property type="evidence" value="ECO:0007669"/>
    <property type="project" value="UniProtKB-KW"/>
</dbReference>
<feature type="compositionally biased region" description="Low complexity" evidence="3">
    <location>
        <begin position="57"/>
        <end position="69"/>
    </location>
</feature>
<evidence type="ECO:0000256" key="1">
    <source>
        <dbReference type="ARBA" id="ARBA00023295"/>
    </source>
</evidence>